<dbReference type="EMBL" id="JABULH010000003">
    <property type="protein sequence ID" value="NTS65336.1"/>
    <property type="molecule type" value="Genomic_DNA"/>
</dbReference>
<accession>A0ABX2JKU1</accession>
<proteinExistence type="predicted"/>
<keyword evidence="2" id="KW-1185">Reference proteome</keyword>
<evidence type="ECO:0000313" key="2">
    <source>
        <dbReference type="Proteomes" id="UP000621447"/>
    </source>
</evidence>
<evidence type="ECO:0008006" key="3">
    <source>
        <dbReference type="Google" id="ProtNLM"/>
    </source>
</evidence>
<gene>
    <name evidence="1" type="ORF">HRV97_09190</name>
</gene>
<sequence length="52" mass="5762">MLSDAEFKRRASEWAAGTPVRVVAPPGADYRCLAKIAFRLADRGVKKIIFDP</sequence>
<organism evidence="1 2">
    <name type="scientific">Sphingomonas hominis</name>
    <dbReference type="NCBI Taxonomy" id="2741495"/>
    <lineage>
        <taxon>Bacteria</taxon>
        <taxon>Pseudomonadati</taxon>
        <taxon>Pseudomonadota</taxon>
        <taxon>Alphaproteobacteria</taxon>
        <taxon>Sphingomonadales</taxon>
        <taxon>Sphingomonadaceae</taxon>
        <taxon>Sphingomonas</taxon>
    </lineage>
</organism>
<name>A0ABX2JKU1_9SPHN</name>
<reference evidence="1 2" key="1">
    <citation type="submission" date="2020-06" db="EMBL/GenBank/DDBJ databases">
        <title>Sphingomonas hominis sp. nov., a member of the Sphingomonas, isolated from the hair of a 22-year-old girl.</title>
        <authorList>
            <person name="Zhang D.-F."/>
            <person name="Cui X.-W."/>
        </authorList>
    </citation>
    <scope>NUCLEOTIDE SEQUENCE [LARGE SCALE GENOMIC DNA]</scope>
    <source>
        <strain evidence="1 2">HHU CXW</strain>
    </source>
</reference>
<evidence type="ECO:0000313" key="1">
    <source>
        <dbReference type="EMBL" id="NTS65336.1"/>
    </source>
</evidence>
<dbReference type="RefSeq" id="WP_174193970.1">
    <property type="nucleotide sequence ID" value="NZ_JABULH010000003.1"/>
</dbReference>
<comment type="caution">
    <text evidence="1">The sequence shown here is derived from an EMBL/GenBank/DDBJ whole genome shotgun (WGS) entry which is preliminary data.</text>
</comment>
<protein>
    <recommendedName>
        <fullName evidence="3">Aminopeptidase</fullName>
    </recommendedName>
</protein>
<dbReference type="Proteomes" id="UP000621447">
    <property type="component" value="Unassembled WGS sequence"/>
</dbReference>